<dbReference type="Proteomes" id="UP000049855">
    <property type="component" value="Unassembled WGS sequence"/>
</dbReference>
<keyword evidence="4 8" id="KW-0812">Transmembrane</keyword>
<name>A0A0U1KVZ8_9FIRM</name>
<dbReference type="RefSeq" id="WP_021167417.1">
    <property type="nucleotide sequence ID" value="NZ_CTRP01000004.1"/>
</dbReference>
<evidence type="ECO:0000256" key="8">
    <source>
        <dbReference type="SAM" id="Phobius"/>
    </source>
</evidence>
<dbReference type="GO" id="GO:0051301">
    <property type="term" value="P:cell division"/>
    <property type="evidence" value="ECO:0007669"/>
    <property type="project" value="UniProtKB-KW"/>
</dbReference>
<dbReference type="InterPro" id="IPR005548">
    <property type="entry name" value="Cell_div_FtsQ/DivIB_C"/>
</dbReference>
<evidence type="ECO:0000256" key="3">
    <source>
        <dbReference type="ARBA" id="ARBA00022618"/>
    </source>
</evidence>
<keyword evidence="11" id="KW-1185">Reference proteome</keyword>
<evidence type="ECO:0000313" key="11">
    <source>
        <dbReference type="Proteomes" id="UP000049855"/>
    </source>
</evidence>
<keyword evidence="5 8" id="KW-1133">Transmembrane helix</keyword>
<keyword evidence="2" id="KW-1003">Cell membrane</keyword>
<organism evidence="10 11">
    <name type="scientific">Sporomusa ovata</name>
    <dbReference type="NCBI Taxonomy" id="2378"/>
    <lineage>
        <taxon>Bacteria</taxon>
        <taxon>Bacillati</taxon>
        <taxon>Bacillota</taxon>
        <taxon>Negativicutes</taxon>
        <taxon>Selenomonadales</taxon>
        <taxon>Sporomusaceae</taxon>
        <taxon>Sporomusa</taxon>
    </lineage>
</organism>
<dbReference type="PROSITE" id="PS51779">
    <property type="entry name" value="POTRA"/>
    <property type="match status" value="1"/>
</dbReference>
<dbReference type="Gene3D" id="3.10.20.310">
    <property type="entry name" value="membrane protein fhac"/>
    <property type="match status" value="1"/>
</dbReference>
<reference evidence="11" key="1">
    <citation type="submission" date="2015-03" db="EMBL/GenBank/DDBJ databases">
        <authorList>
            <person name="Nijsse Bart"/>
        </authorList>
    </citation>
    <scope>NUCLEOTIDE SEQUENCE [LARGE SCALE GENOMIC DNA]</scope>
</reference>
<dbReference type="Pfam" id="PF03799">
    <property type="entry name" value="FtsQ_DivIB_C"/>
    <property type="match status" value="1"/>
</dbReference>
<feature type="transmembrane region" description="Helical" evidence="8">
    <location>
        <begin position="15"/>
        <end position="35"/>
    </location>
</feature>
<dbReference type="InterPro" id="IPR050487">
    <property type="entry name" value="FtsQ_DivIB"/>
</dbReference>
<proteinExistence type="predicted"/>
<evidence type="ECO:0000256" key="6">
    <source>
        <dbReference type="ARBA" id="ARBA00023136"/>
    </source>
</evidence>
<dbReference type="PANTHER" id="PTHR37820:SF1">
    <property type="entry name" value="CELL DIVISION PROTEIN FTSQ"/>
    <property type="match status" value="1"/>
</dbReference>
<keyword evidence="3 10" id="KW-0132">Cell division</keyword>
<dbReference type="EMBL" id="CTRP01000004">
    <property type="protein sequence ID" value="CQR71309.1"/>
    <property type="molecule type" value="Genomic_DNA"/>
</dbReference>
<keyword evidence="7" id="KW-0131">Cell cycle</keyword>
<dbReference type="InterPro" id="IPR013685">
    <property type="entry name" value="POTRA_FtsQ_type"/>
</dbReference>
<evidence type="ECO:0000256" key="1">
    <source>
        <dbReference type="ARBA" id="ARBA00004370"/>
    </source>
</evidence>
<evidence type="ECO:0000256" key="5">
    <source>
        <dbReference type="ARBA" id="ARBA00022989"/>
    </source>
</evidence>
<gene>
    <name evidence="10" type="ORF">SpAn4DRAFT_3814</name>
</gene>
<dbReference type="PANTHER" id="PTHR37820">
    <property type="entry name" value="CELL DIVISION PROTEIN DIVIB"/>
    <property type="match status" value="1"/>
</dbReference>
<dbReference type="AlphaFoldDB" id="A0A0U1KVZ8"/>
<dbReference type="Pfam" id="PF08478">
    <property type="entry name" value="POTRA_1"/>
    <property type="match status" value="1"/>
</dbReference>
<dbReference type="GO" id="GO:0005886">
    <property type="term" value="C:plasma membrane"/>
    <property type="evidence" value="ECO:0007669"/>
    <property type="project" value="TreeGrafter"/>
</dbReference>
<sequence>MQTAERLRAARKRRASILALWLAALVALIAIFLFINSPYFIVGTVVVEGNKYVTVEEVLRIAGVPEKINIFRLKPAEIKERLTGDLRVDEVQVERNFPATITIHIGERQPVAFVASQYGFVEIDRQGIVMVALKNLKEVKVPVITGVRLGNIYVGDQINDPGLANVLTYLSELDEGALNQLSEVNIKSPDELVVYTTNSVCIRIGDNQRLIEKAKLTAEILQEIAAKKMTVEYVDLNYTSPIIKIRSK</sequence>
<protein>
    <submittedName>
        <fullName evidence="10">Cell division protein FtsQ</fullName>
    </submittedName>
</protein>
<feature type="domain" description="POTRA" evidence="9">
    <location>
        <begin position="40"/>
        <end position="108"/>
    </location>
</feature>
<keyword evidence="6 8" id="KW-0472">Membrane</keyword>
<evidence type="ECO:0000256" key="7">
    <source>
        <dbReference type="ARBA" id="ARBA00023306"/>
    </source>
</evidence>
<accession>A0A0U1KVZ8</accession>
<evidence type="ECO:0000259" key="9">
    <source>
        <dbReference type="PROSITE" id="PS51779"/>
    </source>
</evidence>
<comment type="subcellular location">
    <subcellularLocation>
        <location evidence="1">Membrane</location>
    </subcellularLocation>
</comment>
<evidence type="ECO:0000256" key="2">
    <source>
        <dbReference type="ARBA" id="ARBA00022475"/>
    </source>
</evidence>
<dbReference type="InterPro" id="IPR034746">
    <property type="entry name" value="POTRA"/>
</dbReference>
<evidence type="ECO:0000313" key="10">
    <source>
        <dbReference type="EMBL" id="CQR71309.1"/>
    </source>
</evidence>
<evidence type="ECO:0000256" key="4">
    <source>
        <dbReference type="ARBA" id="ARBA00022692"/>
    </source>
</evidence>